<dbReference type="OrthoDB" id="329835at2759"/>
<evidence type="ECO:0000256" key="5">
    <source>
        <dbReference type="ARBA" id="ARBA00023002"/>
    </source>
</evidence>
<dbReference type="FunFam" id="3.40.366.10:FF:000002">
    <property type="entry name" value="Probable polyketide synthase 2"/>
    <property type="match status" value="1"/>
</dbReference>
<dbReference type="SMART" id="SM00826">
    <property type="entry name" value="PKS_DH"/>
    <property type="match status" value="1"/>
</dbReference>
<dbReference type="SUPFAM" id="SSF52151">
    <property type="entry name" value="FabD/lysophospholipase-like"/>
    <property type="match status" value="1"/>
</dbReference>
<dbReference type="InterPro" id="IPR049551">
    <property type="entry name" value="PKS_DH_C"/>
</dbReference>
<feature type="region of interest" description="C-terminal hotdog fold" evidence="8">
    <location>
        <begin position="987"/>
        <end position="1146"/>
    </location>
</feature>
<dbReference type="GO" id="GO:0031177">
    <property type="term" value="F:phosphopantetheine binding"/>
    <property type="evidence" value="ECO:0007669"/>
    <property type="project" value="InterPro"/>
</dbReference>
<dbReference type="SMART" id="SM00822">
    <property type="entry name" value="PKS_KR"/>
    <property type="match status" value="1"/>
</dbReference>
<feature type="domain" description="Ketosynthase family 3 (KS3)" evidence="11">
    <location>
        <begin position="9"/>
        <end position="379"/>
    </location>
</feature>
<dbReference type="Gene3D" id="3.10.129.110">
    <property type="entry name" value="Polyketide synthase dehydratase"/>
    <property type="match status" value="1"/>
</dbReference>
<evidence type="ECO:0000256" key="7">
    <source>
        <dbReference type="ARBA" id="ARBA00023315"/>
    </source>
</evidence>
<dbReference type="InterPro" id="IPR049552">
    <property type="entry name" value="PKS_DH_N"/>
</dbReference>
<dbReference type="Gene3D" id="3.30.70.3290">
    <property type="match status" value="1"/>
</dbReference>
<feature type="active site" description="Proton donor; for dehydratase activity" evidence="8">
    <location>
        <position position="1054"/>
    </location>
</feature>
<evidence type="ECO:0000256" key="3">
    <source>
        <dbReference type="ARBA" id="ARBA00022679"/>
    </source>
</evidence>
<dbReference type="Pfam" id="PF16197">
    <property type="entry name" value="KAsynt_C_assoc"/>
    <property type="match status" value="1"/>
</dbReference>
<name>A0A9P8MTF1_9HYPO</name>
<feature type="compositionally biased region" description="Polar residues" evidence="9">
    <location>
        <begin position="1168"/>
        <end position="1177"/>
    </location>
</feature>
<dbReference type="Pfam" id="PF21089">
    <property type="entry name" value="PKS_DH_N"/>
    <property type="match status" value="1"/>
</dbReference>
<dbReference type="Gene3D" id="1.10.1200.10">
    <property type="entry name" value="ACP-like"/>
    <property type="match status" value="1"/>
</dbReference>
<feature type="region of interest" description="N-terminal hotdog fold" evidence="8">
    <location>
        <begin position="843"/>
        <end position="978"/>
    </location>
</feature>
<dbReference type="PROSITE" id="PS52019">
    <property type="entry name" value="PKS_MFAS_DH"/>
    <property type="match status" value="1"/>
</dbReference>
<keyword evidence="5" id="KW-0560">Oxidoreductase</keyword>
<dbReference type="Pfam" id="PF08240">
    <property type="entry name" value="ADH_N"/>
    <property type="match status" value="1"/>
</dbReference>
<dbReference type="InterPro" id="IPR020843">
    <property type="entry name" value="ER"/>
</dbReference>
<dbReference type="InterPro" id="IPR006162">
    <property type="entry name" value="Ppantetheine_attach_site"/>
</dbReference>
<dbReference type="CDD" id="cd05274">
    <property type="entry name" value="KR_FAS_SDR_x"/>
    <property type="match status" value="1"/>
</dbReference>
<dbReference type="InterPro" id="IPR036736">
    <property type="entry name" value="ACP-like_sf"/>
</dbReference>
<dbReference type="CDD" id="cd05195">
    <property type="entry name" value="enoyl_red"/>
    <property type="match status" value="1"/>
</dbReference>
<dbReference type="SUPFAM" id="SSF55048">
    <property type="entry name" value="Probable ACP-binding domain of malonyl-CoA ACP transacylase"/>
    <property type="match status" value="1"/>
</dbReference>
<dbReference type="FunFam" id="3.40.50.720:FF:000209">
    <property type="entry name" value="Polyketide synthase Pks12"/>
    <property type="match status" value="1"/>
</dbReference>
<dbReference type="SUPFAM" id="SSF53901">
    <property type="entry name" value="Thiolase-like"/>
    <property type="match status" value="1"/>
</dbReference>
<evidence type="ECO:0000256" key="8">
    <source>
        <dbReference type="PROSITE-ProRule" id="PRU01363"/>
    </source>
</evidence>
<dbReference type="Pfam" id="PF00107">
    <property type="entry name" value="ADH_zinc_N"/>
    <property type="match status" value="1"/>
</dbReference>
<proteinExistence type="predicted"/>
<evidence type="ECO:0000259" key="11">
    <source>
        <dbReference type="PROSITE" id="PS52004"/>
    </source>
</evidence>
<dbReference type="Pfam" id="PF14765">
    <property type="entry name" value="PS-DH"/>
    <property type="match status" value="1"/>
</dbReference>
<dbReference type="InterPro" id="IPR009081">
    <property type="entry name" value="PP-bd_ACP"/>
</dbReference>
<dbReference type="PANTHER" id="PTHR43775">
    <property type="entry name" value="FATTY ACID SYNTHASE"/>
    <property type="match status" value="1"/>
</dbReference>
<dbReference type="PROSITE" id="PS51257">
    <property type="entry name" value="PROKAR_LIPOPROTEIN"/>
    <property type="match status" value="1"/>
</dbReference>
<feature type="domain" description="Carrier" evidence="10">
    <location>
        <begin position="2001"/>
        <end position="2078"/>
    </location>
</feature>
<feature type="domain" description="PKS/mFAS DH" evidence="12">
    <location>
        <begin position="843"/>
        <end position="1146"/>
    </location>
</feature>
<evidence type="ECO:0000259" key="12">
    <source>
        <dbReference type="PROSITE" id="PS52019"/>
    </source>
</evidence>
<dbReference type="GO" id="GO:0004312">
    <property type="term" value="F:fatty acid synthase activity"/>
    <property type="evidence" value="ECO:0007669"/>
    <property type="project" value="TreeGrafter"/>
</dbReference>
<dbReference type="InterPro" id="IPR036291">
    <property type="entry name" value="NAD(P)-bd_dom_sf"/>
</dbReference>
<dbReference type="InterPro" id="IPR049900">
    <property type="entry name" value="PKS_mFAS_DH"/>
</dbReference>
<keyword evidence="4" id="KW-0521">NADP</keyword>
<dbReference type="Pfam" id="PF00109">
    <property type="entry name" value="ketoacyl-synt"/>
    <property type="match status" value="2"/>
</dbReference>
<gene>
    <name evidence="13" type="ORF">HRG_07766</name>
</gene>
<dbReference type="Gene3D" id="3.40.366.10">
    <property type="entry name" value="Malonyl-Coenzyme A Acyl Carrier Protein, domain 2"/>
    <property type="match status" value="1"/>
</dbReference>
<dbReference type="PROSITE" id="PS50075">
    <property type="entry name" value="CARRIER"/>
    <property type="match status" value="1"/>
</dbReference>
<dbReference type="InterPro" id="IPR050091">
    <property type="entry name" value="PKS_NRPS_Biosynth_Enz"/>
</dbReference>
<dbReference type="GO" id="GO:0030639">
    <property type="term" value="P:polyketide biosynthetic process"/>
    <property type="evidence" value="ECO:0007669"/>
    <property type="project" value="UniProtKB-ARBA"/>
</dbReference>
<evidence type="ECO:0000313" key="13">
    <source>
        <dbReference type="EMBL" id="KAH0961688.1"/>
    </source>
</evidence>
<dbReference type="SUPFAM" id="SSF47336">
    <property type="entry name" value="ACP-like"/>
    <property type="match status" value="1"/>
</dbReference>
<keyword evidence="1" id="KW-0596">Phosphopantetheine</keyword>
<evidence type="ECO:0000256" key="2">
    <source>
        <dbReference type="ARBA" id="ARBA00022553"/>
    </source>
</evidence>
<dbReference type="Pfam" id="PF23297">
    <property type="entry name" value="ACP_SdgA_C"/>
    <property type="match status" value="1"/>
</dbReference>
<feature type="compositionally biased region" description="Low complexity" evidence="9">
    <location>
        <begin position="1190"/>
        <end position="1216"/>
    </location>
</feature>
<dbReference type="RefSeq" id="XP_044719201.1">
    <property type="nucleotide sequence ID" value="XM_044866237.1"/>
</dbReference>
<feature type="compositionally biased region" description="Polar residues" evidence="9">
    <location>
        <begin position="1975"/>
        <end position="1991"/>
    </location>
</feature>
<keyword evidence="3 13" id="KW-0808">Transferase</keyword>
<dbReference type="SMART" id="SM00829">
    <property type="entry name" value="PKS_ER"/>
    <property type="match status" value="1"/>
</dbReference>
<organism evidence="13 14">
    <name type="scientific">Hirsutella rhossiliensis</name>
    <dbReference type="NCBI Taxonomy" id="111463"/>
    <lineage>
        <taxon>Eukaryota</taxon>
        <taxon>Fungi</taxon>
        <taxon>Dikarya</taxon>
        <taxon>Ascomycota</taxon>
        <taxon>Pezizomycotina</taxon>
        <taxon>Sordariomycetes</taxon>
        <taxon>Hypocreomycetidae</taxon>
        <taxon>Hypocreales</taxon>
        <taxon>Ophiocordycipitaceae</taxon>
        <taxon>Hirsutella</taxon>
    </lineage>
</organism>
<dbReference type="Gene3D" id="3.40.50.720">
    <property type="entry name" value="NAD(P)-binding Rossmann-like Domain"/>
    <property type="match status" value="3"/>
</dbReference>
<dbReference type="Gene3D" id="3.40.47.10">
    <property type="match status" value="3"/>
</dbReference>
<dbReference type="InterPro" id="IPR014031">
    <property type="entry name" value="Ketoacyl_synth_C"/>
</dbReference>
<accession>A0A9P8MTF1</accession>
<dbReference type="InterPro" id="IPR020806">
    <property type="entry name" value="PKS_PP-bd"/>
</dbReference>
<dbReference type="Pfam" id="PF08659">
    <property type="entry name" value="KR"/>
    <property type="match status" value="1"/>
</dbReference>
<feature type="region of interest" description="Disordered" evidence="9">
    <location>
        <begin position="1975"/>
        <end position="1998"/>
    </location>
</feature>
<dbReference type="InterPro" id="IPR016039">
    <property type="entry name" value="Thiolase-like"/>
</dbReference>
<dbReference type="SMART" id="SM00825">
    <property type="entry name" value="PKS_KS"/>
    <property type="match status" value="1"/>
</dbReference>
<dbReference type="Proteomes" id="UP000824596">
    <property type="component" value="Unassembled WGS sequence"/>
</dbReference>
<reference evidence="13" key="1">
    <citation type="submission" date="2021-09" db="EMBL/GenBank/DDBJ databases">
        <title>A high-quality genome of the endoparasitic fungus Hirsutella rhossiliensis with a comparison of Hirsutella genomes reveals transposable elements contributing to genome size variation.</title>
        <authorList>
            <person name="Lin R."/>
            <person name="Jiao Y."/>
            <person name="Sun X."/>
            <person name="Ling J."/>
            <person name="Xie B."/>
            <person name="Cheng X."/>
        </authorList>
    </citation>
    <scope>NUCLEOTIDE SEQUENCE</scope>
    <source>
        <strain evidence="13">HR02</strain>
    </source>
</reference>
<dbReference type="GO" id="GO:1901336">
    <property type="term" value="P:lactone biosynthetic process"/>
    <property type="evidence" value="ECO:0007669"/>
    <property type="project" value="UniProtKB-ARBA"/>
</dbReference>
<dbReference type="PROSITE" id="PS52004">
    <property type="entry name" value="KS3_2"/>
    <property type="match status" value="1"/>
</dbReference>
<dbReference type="InterPro" id="IPR042104">
    <property type="entry name" value="PKS_dehydratase_sf"/>
</dbReference>
<keyword evidence="6" id="KW-0511">Multifunctional enzyme</keyword>
<dbReference type="EMBL" id="JAIZPD010000008">
    <property type="protein sequence ID" value="KAH0961688.1"/>
    <property type="molecule type" value="Genomic_DNA"/>
</dbReference>
<evidence type="ECO:0000259" key="10">
    <source>
        <dbReference type="PROSITE" id="PS50075"/>
    </source>
</evidence>
<dbReference type="Pfam" id="PF23114">
    <property type="entry name" value="NAD-bd_HRPKS_sdrA"/>
    <property type="match status" value="1"/>
</dbReference>
<dbReference type="Gene3D" id="3.90.180.10">
    <property type="entry name" value="Medium-chain alcohol dehydrogenases, catalytic domain"/>
    <property type="match status" value="1"/>
</dbReference>
<dbReference type="InterPro" id="IPR032821">
    <property type="entry name" value="PKS_assoc"/>
</dbReference>
<dbReference type="GO" id="GO:0016491">
    <property type="term" value="F:oxidoreductase activity"/>
    <property type="evidence" value="ECO:0007669"/>
    <property type="project" value="UniProtKB-KW"/>
</dbReference>
<dbReference type="InterPro" id="IPR001227">
    <property type="entry name" value="Ac_transferase_dom_sf"/>
</dbReference>
<feature type="region of interest" description="Disordered" evidence="9">
    <location>
        <begin position="1166"/>
        <end position="1216"/>
    </location>
</feature>
<evidence type="ECO:0000313" key="14">
    <source>
        <dbReference type="Proteomes" id="UP000824596"/>
    </source>
</evidence>
<dbReference type="CDD" id="cd00833">
    <property type="entry name" value="PKS"/>
    <property type="match status" value="1"/>
</dbReference>
<dbReference type="GO" id="GO:0006633">
    <property type="term" value="P:fatty acid biosynthetic process"/>
    <property type="evidence" value="ECO:0007669"/>
    <property type="project" value="TreeGrafter"/>
</dbReference>
<dbReference type="InterPro" id="IPR013968">
    <property type="entry name" value="PKS_KR"/>
</dbReference>
<dbReference type="InterPro" id="IPR020807">
    <property type="entry name" value="PKS_DH"/>
</dbReference>
<dbReference type="InterPro" id="IPR056501">
    <property type="entry name" value="NAD-bd_HRPKS_sdrA"/>
</dbReference>
<dbReference type="InterPro" id="IPR057326">
    <property type="entry name" value="KR_dom"/>
</dbReference>
<keyword evidence="14" id="KW-1185">Reference proteome</keyword>
<dbReference type="InterPro" id="IPR016036">
    <property type="entry name" value="Malonyl_transacylase_ACP-bd"/>
</dbReference>
<dbReference type="InterPro" id="IPR016035">
    <property type="entry name" value="Acyl_Trfase/lysoPLipase"/>
</dbReference>
<sequence length="2087" mass="226990">MVSDNGRKPAPLAIVGMSCRLPGGISTLDEFWTMLSRARSGWGEIPKDRFTADAYYHPNPQKKGCFNTLGGYFLEQDPAKFDAPFFNITRQEATSMDPQQRMLLECSYEALENAGIPKDAIAGSNMGVFVGGVPSDYQFGAFRDLHTVPMFDVTDTACSSGLFALHQAVQSIRAGECDSAIVGACHLHLQPDRWITMSMSGLFSEQGKTYAFDHRGKSGFARGEGVGCLIIKPLDKAIRDNDNIKSIIVHTGVNQDGKTVGLSTPSGEAQEQLIRDVYAKADINLEDVGFVEAHGTVKTNVGHLENASGIISVIKAAMMLERGFILPNVNFEKANENIPLDEWNLKVPTSLRSWPGHKKYISINNFGFGGSNAHCVLQRPALDFDSVVQERSDGVHKLFVLSGHSEESAKARAKQLGIYAEQHPEVFQKRLVRDLAYTLGERRAHMPWRIALTASCCNEVVQALNDVDTKPIRCSRPPKIAFVFTGQGAQWYAMGRELMDSHPVFADTMRAADDCLRRLGADFSLLEELGKEKEHTQVNKAHLSQPACTAIQLGLVRLFSSWGIEPEAVVGHSSGEIGAAFAAGVISLDAAMTTAYQRGQVTLKMKAEHPELCGSMLAVGASPAEVRKMIKTISLQGAAVACENSPGSTTVSGNVDAIEQLAAELESRKIFSRKLLVDVAYHSSHMEMVAKDYHRAIEGVTASDGSKVAFFSSLHGKALERSSMLCAEYWTDNLVKPVLFSPALEALCAEAKPSVLVEIGPHAALEGPIKQILREMGQQATSIKYCPSLVRNQNATTAALKTAGEHDLPKLVDDFAPYPWTHERYWIEPRQSLETRIKPFGRHDILGLLTTGSTDHEHTWRNVITTDDIPWLREHKMQTLTTFPLAGYLSMAVEAAAQRASLRRIPFERFCMREVQATAALIMNDGDEYEMTVTLRRYAEGTRSYSNEWDEFQISSWAPGRGWIEHCRGLIAAESGKRRRRATERCNDAVTLGSFYAELDSKGASYGPLFQIKDKTGIQCCDEYSHSDVAVPNTATTMPYDHETPYVLPPALLDLFFQHSFAILGAGRHGMPSLYMPNAIKHLEFSKELPNKVGDVLHVVCEGHPNTRHVMPVDFSIDAWQSQSSAQPILSIRGFTMTPVRDESVEEAVPPSVCYKLQWEDLGRVQKAQANSSSQNGHNHEINSVDGHANGSNGVKGHVNGVNGANGHANGVNGHANGSSALEADFTAPVVIVSDKTENDPMVRSLMDLLLLKTGASPTVCALDKLVASDKICIALYELDSPFIAGINAKDFDRLQRLILTASAVLWVGSGTSKNALHPDKALSQGLLRTVRSETGKLAATLDLDPASQLDNSARCELIIQALKKVIESEHEDGPSDFEFAEEQGKLAVPRVVEDPDMNQLIHRQTQPSGPYLQPFEQENRRLEIAIGTYGALDSLYFPTGMNFKDVVITMGQVGSPYLGVECSGTVARVGAKVTSLSVGARVCAMSRGAYGTYTRCKATSAAEMPQHMTMEEGASIPVVYSTAYYGLVDIAHLESGEKILIHAASGGVGQAAIQLAQMIGAEIFATVGSPNKKQLIMEKYGVPEDHIFYSRDSTFGAAIREATGGEGVNVVINSLAGELLRESWESLAHFGRFIEIGKRDITSNTRLDMGQFEHNVTFSSVDLTLVAAERPQVMGRVLNAVMKLLGSKQISAIEPITVLGISGIESAMRTLQSGKSTGKIIIAPRVGEQVKVTHRRASGFLKQNATYIIIGGTGGLGRSMTKWMVHHGATIHVKSCDVVKEASVKAVVEWAKALPPIQGVVHAAMVLRDVLFEKMTFDDYNQVVEAKLSGTWNFHRALTGQKLDFFIVLSSVAGIVGNRGQAAYAAANTFLDAFVQHRTKQGLPATTIDLTAVEGVGYLAENSARQSQILQTLAGSTFGETQVLALVEAGICGQISQFSNNQVITGLNFNGTSLPFYADDAKFAHLRDALLAENQSSEGDEGSQSASAQEEMTRAATYEQAVEGATNRIRDKLCAILMLQPGDIDSGSSVKSYGLDSLNAIELRNWIGKEYLAHLQVLELLTAGTIGDLAALVLKKTKIKHAEKAA</sequence>
<evidence type="ECO:0000256" key="6">
    <source>
        <dbReference type="ARBA" id="ARBA00023268"/>
    </source>
</evidence>
<dbReference type="GeneID" id="68356895"/>
<evidence type="ECO:0000256" key="1">
    <source>
        <dbReference type="ARBA" id="ARBA00022450"/>
    </source>
</evidence>
<dbReference type="InterPro" id="IPR020841">
    <property type="entry name" value="PKS_Beta-ketoAc_synthase_dom"/>
</dbReference>
<dbReference type="InterPro" id="IPR014043">
    <property type="entry name" value="Acyl_transferase_dom"/>
</dbReference>
<keyword evidence="2" id="KW-0597">Phosphoprotein</keyword>
<dbReference type="SMART" id="SM00823">
    <property type="entry name" value="PKS_PP"/>
    <property type="match status" value="1"/>
</dbReference>
<dbReference type="Pfam" id="PF00698">
    <property type="entry name" value="Acyl_transf_1"/>
    <property type="match status" value="1"/>
</dbReference>
<evidence type="ECO:0000256" key="4">
    <source>
        <dbReference type="ARBA" id="ARBA00022857"/>
    </source>
</evidence>
<protein>
    <submittedName>
        <fullName evidence="13">Acyl transferase domain-containing protein</fullName>
    </submittedName>
</protein>
<dbReference type="SUPFAM" id="SSF50129">
    <property type="entry name" value="GroES-like"/>
    <property type="match status" value="1"/>
</dbReference>
<dbReference type="InterPro" id="IPR011032">
    <property type="entry name" value="GroES-like_sf"/>
</dbReference>
<dbReference type="InterPro" id="IPR013154">
    <property type="entry name" value="ADH-like_N"/>
</dbReference>
<dbReference type="InterPro" id="IPR014030">
    <property type="entry name" value="Ketoacyl_synth_N"/>
</dbReference>
<comment type="caution">
    <text evidence="13">The sequence shown here is derived from an EMBL/GenBank/DDBJ whole genome shotgun (WGS) entry which is preliminary data.</text>
</comment>
<keyword evidence="7" id="KW-0012">Acyltransferase</keyword>
<dbReference type="PROSITE" id="PS00012">
    <property type="entry name" value="PHOSPHOPANTETHEINE"/>
    <property type="match status" value="1"/>
</dbReference>
<dbReference type="Pfam" id="PF02801">
    <property type="entry name" value="Ketoacyl-synt_C"/>
    <property type="match status" value="1"/>
</dbReference>
<evidence type="ECO:0000256" key="9">
    <source>
        <dbReference type="SAM" id="MobiDB-lite"/>
    </source>
</evidence>
<dbReference type="InterPro" id="IPR013149">
    <property type="entry name" value="ADH-like_C"/>
</dbReference>
<dbReference type="PANTHER" id="PTHR43775:SF13">
    <property type="entry name" value="POLYKETIDE SYNTHASE 1"/>
    <property type="match status" value="1"/>
</dbReference>
<dbReference type="SMART" id="SM00827">
    <property type="entry name" value="PKS_AT"/>
    <property type="match status" value="1"/>
</dbReference>
<feature type="active site" description="Proton acceptor; for dehydratase activity" evidence="8">
    <location>
        <position position="875"/>
    </location>
</feature>
<dbReference type="SUPFAM" id="SSF51735">
    <property type="entry name" value="NAD(P)-binding Rossmann-fold domains"/>
    <property type="match status" value="2"/>
</dbReference>